<dbReference type="GO" id="GO:0000139">
    <property type="term" value="C:Golgi membrane"/>
    <property type="evidence" value="ECO:0007669"/>
    <property type="project" value="UniProtKB-SubCell"/>
</dbReference>
<dbReference type="Gene3D" id="3.40.50.11660">
    <property type="entry name" value="Glycosyl transferase family 10, C-terminal domain"/>
    <property type="match status" value="1"/>
</dbReference>
<comment type="similarity">
    <text evidence="3 7">Belongs to the glycosyltransferase 10 family.</text>
</comment>
<dbReference type="GO" id="GO:0008417">
    <property type="term" value="F:fucosyltransferase activity"/>
    <property type="evidence" value="ECO:0007669"/>
    <property type="project" value="InterPro"/>
</dbReference>
<evidence type="ECO:0000256" key="7">
    <source>
        <dbReference type="RuleBase" id="RU003832"/>
    </source>
</evidence>
<evidence type="ECO:0000256" key="3">
    <source>
        <dbReference type="ARBA" id="ARBA00008919"/>
    </source>
</evidence>
<evidence type="ECO:0000256" key="2">
    <source>
        <dbReference type="ARBA" id="ARBA00004922"/>
    </source>
</evidence>
<evidence type="ECO:0000313" key="9">
    <source>
        <dbReference type="EMBL" id="GMR54514.1"/>
    </source>
</evidence>
<dbReference type="InterPro" id="IPR038577">
    <property type="entry name" value="GT10-like_C_sf"/>
</dbReference>
<keyword evidence="6 7" id="KW-0333">Golgi apparatus</keyword>
<feature type="non-terminal residue" evidence="9">
    <location>
        <position position="1"/>
    </location>
</feature>
<dbReference type="SUPFAM" id="SSF53756">
    <property type="entry name" value="UDP-Glycosyltransferase/glycogen phosphorylase"/>
    <property type="match status" value="1"/>
</dbReference>
<dbReference type="InterPro" id="IPR001503">
    <property type="entry name" value="Glyco_trans_10"/>
</dbReference>
<dbReference type="Proteomes" id="UP001328107">
    <property type="component" value="Unassembled WGS sequence"/>
</dbReference>
<evidence type="ECO:0000256" key="4">
    <source>
        <dbReference type="ARBA" id="ARBA00022676"/>
    </source>
</evidence>
<gene>
    <name evidence="9" type="ORF">PMAYCL1PPCAC_24709</name>
</gene>
<comment type="pathway">
    <text evidence="2">Protein modification; protein glycosylation.</text>
</comment>
<evidence type="ECO:0000259" key="8">
    <source>
        <dbReference type="Pfam" id="PF00852"/>
    </source>
</evidence>
<feature type="non-terminal residue" evidence="9">
    <location>
        <position position="123"/>
    </location>
</feature>
<keyword evidence="7" id="KW-0472">Membrane</keyword>
<keyword evidence="7" id="KW-0812">Transmembrane</keyword>
<evidence type="ECO:0000313" key="10">
    <source>
        <dbReference type="Proteomes" id="UP001328107"/>
    </source>
</evidence>
<reference evidence="10" key="1">
    <citation type="submission" date="2022-10" db="EMBL/GenBank/DDBJ databases">
        <title>Genome assembly of Pristionchus species.</title>
        <authorList>
            <person name="Yoshida K."/>
            <person name="Sommer R.J."/>
        </authorList>
    </citation>
    <scope>NUCLEOTIDE SEQUENCE [LARGE SCALE GENOMIC DNA]</scope>
    <source>
        <strain evidence="10">RS5460</strain>
    </source>
</reference>
<accession>A0AAN5D185</accession>
<sequence length="123" mass="14362">RFVLALENKICTDYITEKAFRYKKLIVPIVFSRRIAEVLLPSDSFIAIDDYNSISQMKEHLERLMKNDEYFAWLGRKDDREVKRRGIRKLCTDLHESLRSHHSSLSLAAFPDANACVRADSGW</sequence>
<evidence type="ECO:0000256" key="1">
    <source>
        <dbReference type="ARBA" id="ARBA00004323"/>
    </source>
</evidence>
<organism evidence="9 10">
    <name type="scientific">Pristionchus mayeri</name>
    <dbReference type="NCBI Taxonomy" id="1317129"/>
    <lineage>
        <taxon>Eukaryota</taxon>
        <taxon>Metazoa</taxon>
        <taxon>Ecdysozoa</taxon>
        <taxon>Nematoda</taxon>
        <taxon>Chromadorea</taxon>
        <taxon>Rhabditida</taxon>
        <taxon>Rhabditina</taxon>
        <taxon>Diplogasteromorpha</taxon>
        <taxon>Diplogasteroidea</taxon>
        <taxon>Neodiplogasteridae</taxon>
        <taxon>Pristionchus</taxon>
    </lineage>
</organism>
<dbReference type="InterPro" id="IPR055270">
    <property type="entry name" value="Glyco_tran_10_C"/>
</dbReference>
<comment type="subcellular location">
    <subcellularLocation>
        <location evidence="1">Golgi apparatus membrane</location>
        <topology evidence="1">Single-pass type II membrane protein</topology>
    </subcellularLocation>
    <subcellularLocation>
        <location evidence="7">Golgi apparatus</location>
        <location evidence="7">Golgi stack membrane</location>
        <topology evidence="7">Single-pass type II membrane protein</topology>
    </subcellularLocation>
</comment>
<dbReference type="Pfam" id="PF00852">
    <property type="entry name" value="Glyco_transf_10"/>
    <property type="match status" value="1"/>
</dbReference>
<dbReference type="EMBL" id="BTRK01000005">
    <property type="protein sequence ID" value="GMR54514.1"/>
    <property type="molecule type" value="Genomic_DNA"/>
</dbReference>
<keyword evidence="5 7" id="KW-0808">Transferase</keyword>
<evidence type="ECO:0000256" key="5">
    <source>
        <dbReference type="ARBA" id="ARBA00022679"/>
    </source>
</evidence>
<keyword evidence="10" id="KW-1185">Reference proteome</keyword>
<dbReference type="PANTHER" id="PTHR48438">
    <property type="entry name" value="ALPHA-(1,3)-FUCOSYLTRANSFERASE C-RELATED"/>
    <property type="match status" value="1"/>
</dbReference>
<dbReference type="GO" id="GO:0032580">
    <property type="term" value="C:Golgi cisterna membrane"/>
    <property type="evidence" value="ECO:0007669"/>
    <property type="project" value="UniProtKB-SubCell"/>
</dbReference>
<comment type="caution">
    <text evidence="9">The sequence shown here is derived from an EMBL/GenBank/DDBJ whole genome shotgun (WGS) entry which is preliminary data.</text>
</comment>
<name>A0AAN5D185_9BILA</name>
<feature type="domain" description="Fucosyltransferase C-terminal" evidence="8">
    <location>
        <begin position="1"/>
        <end position="102"/>
    </location>
</feature>
<dbReference type="PANTHER" id="PTHR48438:SF1">
    <property type="entry name" value="ALPHA-(1,3)-FUCOSYLTRANSFERASE C-RELATED"/>
    <property type="match status" value="1"/>
</dbReference>
<keyword evidence="4 7" id="KW-0328">Glycosyltransferase</keyword>
<proteinExistence type="inferred from homology"/>
<dbReference type="EC" id="2.4.1.-" evidence="7"/>
<evidence type="ECO:0000256" key="6">
    <source>
        <dbReference type="ARBA" id="ARBA00023034"/>
    </source>
</evidence>
<protein>
    <recommendedName>
        <fullName evidence="7">Fucosyltransferase</fullName>
        <ecNumber evidence="7">2.4.1.-</ecNumber>
    </recommendedName>
</protein>
<dbReference type="AlphaFoldDB" id="A0AAN5D185"/>